<reference evidence="2" key="1">
    <citation type="journal article" date="2014" name="Int. J. Syst. Evol. Microbiol.">
        <title>Complete genome sequence of Corynebacterium casei LMG S-19264T (=DSM 44701T), isolated from a smear-ripened cheese.</title>
        <authorList>
            <consortium name="US DOE Joint Genome Institute (JGI-PGF)"/>
            <person name="Walter F."/>
            <person name="Albersmeier A."/>
            <person name="Kalinowski J."/>
            <person name="Ruckert C."/>
        </authorList>
    </citation>
    <scope>NUCLEOTIDE SEQUENCE</scope>
    <source>
        <strain evidence="2">VKM B-2789</strain>
    </source>
</reference>
<evidence type="ECO:0000313" key="3">
    <source>
        <dbReference type="Proteomes" id="UP001143330"/>
    </source>
</evidence>
<comment type="caution">
    <text evidence="2">The sequence shown here is derived from an EMBL/GenBank/DDBJ whole genome shotgun (WGS) entry which is preliminary data.</text>
</comment>
<proteinExistence type="predicted"/>
<sequence>MLAWLFWGLWVAGASAIVVLWVFSVGTAFHILSGIRAGGGSNAAVDWIKMVVWPFAIRHLAGAPADRAANLSQRLSRMLVALFVAFLVATASLAVYSNLTFVPSAQTHQ</sequence>
<feature type="transmembrane region" description="Helical" evidence="1">
    <location>
        <begin position="6"/>
        <end position="32"/>
    </location>
</feature>
<organism evidence="2 3">
    <name type="scientific">Ancylobacter defluvii</name>
    <dbReference type="NCBI Taxonomy" id="1282440"/>
    <lineage>
        <taxon>Bacteria</taxon>
        <taxon>Pseudomonadati</taxon>
        <taxon>Pseudomonadota</taxon>
        <taxon>Alphaproteobacteria</taxon>
        <taxon>Hyphomicrobiales</taxon>
        <taxon>Xanthobacteraceae</taxon>
        <taxon>Ancylobacter</taxon>
    </lineage>
</organism>
<feature type="transmembrane region" description="Helical" evidence="1">
    <location>
        <begin position="79"/>
        <end position="99"/>
    </location>
</feature>
<evidence type="ECO:0000256" key="1">
    <source>
        <dbReference type="SAM" id="Phobius"/>
    </source>
</evidence>
<reference evidence="2" key="2">
    <citation type="submission" date="2023-01" db="EMBL/GenBank/DDBJ databases">
        <authorList>
            <person name="Sun Q."/>
            <person name="Evtushenko L."/>
        </authorList>
    </citation>
    <scope>NUCLEOTIDE SEQUENCE</scope>
    <source>
        <strain evidence="2">VKM B-2789</strain>
    </source>
</reference>
<dbReference type="Proteomes" id="UP001143330">
    <property type="component" value="Unassembled WGS sequence"/>
</dbReference>
<name>A0A9W6JYN3_9HYPH</name>
<protein>
    <submittedName>
        <fullName evidence="2">Uncharacterized protein</fullName>
    </submittedName>
</protein>
<keyword evidence="1" id="KW-0812">Transmembrane</keyword>
<dbReference type="RefSeq" id="WP_213360990.1">
    <property type="nucleotide sequence ID" value="NZ_BSFM01000017.1"/>
</dbReference>
<keyword evidence="3" id="KW-1185">Reference proteome</keyword>
<dbReference type="AlphaFoldDB" id="A0A9W6JYN3"/>
<evidence type="ECO:0000313" key="2">
    <source>
        <dbReference type="EMBL" id="GLK86325.1"/>
    </source>
</evidence>
<accession>A0A9W6JYN3</accession>
<keyword evidence="1" id="KW-1133">Transmembrane helix</keyword>
<gene>
    <name evidence="2" type="ORF">GCM10017653_43950</name>
</gene>
<keyword evidence="1" id="KW-0472">Membrane</keyword>
<dbReference type="EMBL" id="BSFM01000017">
    <property type="protein sequence ID" value="GLK86325.1"/>
    <property type="molecule type" value="Genomic_DNA"/>
</dbReference>